<dbReference type="EMBL" id="JABFUD020000011">
    <property type="protein sequence ID" value="KAI5073461.1"/>
    <property type="molecule type" value="Genomic_DNA"/>
</dbReference>
<reference evidence="2" key="1">
    <citation type="submission" date="2021-01" db="EMBL/GenBank/DDBJ databases">
        <title>Adiantum capillus-veneris genome.</title>
        <authorList>
            <person name="Fang Y."/>
            <person name="Liao Q."/>
        </authorList>
    </citation>
    <scope>NUCLEOTIDE SEQUENCE</scope>
    <source>
        <strain evidence="2">H3</strain>
        <tissue evidence="2">Leaf</tissue>
    </source>
</reference>
<keyword evidence="3" id="KW-1185">Reference proteome</keyword>
<evidence type="ECO:0000313" key="2">
    <source>
        <dbReference type="EMBL" id="KAI5073461.1"/>
    </source>
</evidence>
<sequence>MLMASSLQHALGHAHLAFSPVVPSSPDGYRLTLRGPSLEPLCHLVLGAKDFSRLSCSFEKVCIRSSFMHSLAEALEEARGHVSWRQSRVKAKVSASLDSDEGKTDGARKALEQMFQGKSKLAKKWEEEIRKRELEGDVGDGGGGGRGWGGGSGDDDMDEEFSGQDEPWDWEEVGQTFMATFALIILYFSITHGPKQVFRLFRLFFRWVRQGFHLRKIPDEYLEGPDTEDEEDEDGNRDENSNSEWLLKQEADASVSKEVENDGRNNHSPNDAVEEESEDEYLPPPPSEYKKESLREKMQAQQQEKMLQMLTANLVSAYIFLAGRVASEYISSWEEKFEGSCWEVRSRMMLFSLKLTRQEAKYHCPAEFVKYKQLHGITPKVDFVTVICLRTRRGQGNFWHVKTCLRG</sequence>
<feature type="region of interest" description="Disordered" evidence="1">
    <location>
        <begin position="222"/>
        <end position="298"/>
    </location>
</feature>
<accession>A0A9D4UT17</accession>
<dbReference type="PANTHER" id="PTHR36393:SF1">
    <property type="entry name" value="SULFATE ADENYLYLTRANSFERASE SUBUNIT"/>
    <property type="match status" value="1"/>
</dbReference>
<proteinExistence type="predicted"/>
<protein>
    <submittedName>
        <fullName evidence="2">Uncharacterized protein</fullName>
    </submittedName>
</protein>
<organism evidence="2 3">
    <name type="scientific">Adiantum capillus-veneris</name>
    <name type="common">Maidenhair fern</name>
    <dbReference type="NCBI Taxonomy" id="13818"/>
    <lineage>
        <taxon>Eukaryota</taxon>
        <taxon>Viridiplantae</taxon>
        <taxon>Streptophyta</taxon>
        <taxon>Embryophyta</taxon>
        <taxon>Tracheophyta</taxon>
        <taxon>Polypodiopsida</taxon>
        <taxon>Polypodiidae</taxon>
        <taxon>Polypodiales</taxon>
        <taxon>Pteridineae</taxon>
        <taxon>Pteridaceae</taxon>
        <taxon>Vittarioideae</taxon>
        <taxon>Adiantum</taxon>
    </lineage>
</organism>
<dbReference type="AlphaFoldDB" id="A0A9D4UT17"/>
<evidence type="ECO:0000256" key="1">
    <source>
        <dbReference type="SAM" id="MobiDB-lite"/>
    </source>
</evidence>
<evidence type="ECO:0000313" key="3">
    <source>
        <dbReference type="Proteomes" id="UP000886520"/>
    </source>
</evidence>
<feature type="compositionally biased region" description="Basic and acidic residues" evidence="1">
    <location>
        <begin position="247"/>
        <end position="265"/>
    </location>
</feature>
<dbReference type="PANTHER" id="PTHR36393">
    <property type="entry name" value="SULFATE ADENYLYLTRANSFERASE SUBUNIT"/>
    <property type="match status" value="1"/>
</dbReference>
<feature type="region of interest" description="Disordered" evidence="1">
    <location>
        <begin position="132"/>
        <end position="164"/>
    </location>
</feature>
<name>A0A9D4UT17_ADICA</name>
<dbReference type="OrthoDB" id="1978098at2759"/>
<feature type="compositionally biased region" description="Acidic residues" evidence="1">
    <location>
        <begin position="153"/>
        <end position="164"/>
    </location>
</feature>
<feature type="compositionally biased region" description="Acidic residues" evidence="1">
    <location>
        <begin position="222"/>
        <end position="236"/>
    </location>
</feature>
<feature type="compositionally biased region" description="Gly residues" evidence="1">
    <location>
        <begin position="139"/>
        <end position="152"/>
    </location>
</feature>
<comment type="caution">
    <text evidence="2">The sequence shown here is derived from an EMBL/GenBank/DDBJ whole genome shotgun (WGS) entry which is preliminary data.</text>
</comment>
<feature type="compositionally biased region" description="Basic and acidic residues" evidence="1">
    <location>
        <begin position="288"/>
        <end position="298"/>
    </location>
</feature>
<gene>
    <name evidence="2" type="ORF">GOP47_0011474</name>
</gene>
<feature type="compositionally biased region" description="Acidic residues" evidence="1">
    <location>
        <begin position="272"/>
        <end position="281"/>
    </location>
</feature>
<dbReference type="Proteomes" id="UP000886520">
    <property type="component" value="Chromosome 11"/>
</dbReference>